<dbReference type="PROSITE" id="PS00183">
    <property type="entry name" value="UBC_1"/>
    <property type="match status" value="1"/>
</dbReference>
<dbReference type="GO" id="GO:0005524">
    <property type="term" value="F:ATP binding"/>
    <property type="evidence" value="ECO:0007669"/>
    <property type="project" value="UniProtKB-UniRule"/>
</dbReference>
<feature type="region of interest" description="Disordered" evidence="8">
    <location>
        <begin position="155"/>
        <end position="204"/>
    </location>
</feature>
<comment type="similarity">
    <text evidence="7">Belongs to the ubiquitin-conjugating enzyme family.</text>
</comment>
<proteinExistence type="inferred from homology"/>
<keyword evidence="5 7" id="KW-0067">ATP-binding</keyword>
<evidence type="ECO:0000256" key="8">
    <source>
        <dbReference type="SAM" id="MobiDB-lite"/>
    </source>
</evidence>
<dbReference type="EC" id="2.3.2.23" evidence="1"/>
<dbReference type="InterPro" id="IPR050113">
    <property type="entry name" value="Ub_conjugating_enzyme"/>
</dbReference>
<protein>
    <recommendedName>
        <fullName evidence="1">E2 ubiquitin-conjugating enzyme</fullName>
        <ecNumber evidence="1">2.3.2.23</ecNumber>
    </recommendedName>
</protein>
<dbReference type="SUPFAM" id="SSF54495">
    <property type="entry name" value="UBC-like"/>
    <property type="match status" value="1"/>
</dbReference>
<evidence type="ECO:0000256" key="2">
    <source>
        <dbReference type="ARBA" id="ARBA00022679"/>
    </source>
</evidence>
<dbReference type="GO" id="GO:0061631">
    <property type="term" value="F:ubiquitin conjugating enzyme activity"/>
    <property type="evidence" value="ECO:0007669"/>
    <property type="project" value="UniProtKB-EC"/>
</dbReference>
<sequence>MSENITPSCLQKLLKEQRDLINRPAEGIALEMNEDDVCVCHAIITGPAGTPYVGGAFKIRIVFGAEYPAVPPKGFFTTRIFHPNIAKTGDICVNTLKRDWKPDMGLRHILMVIRCLLIEPFPESALNDEAGKLLMEDYEAYASHARMMTSIHAMKKSNGADSAEENNDNDANGENNNNTGAAPEKMKKAKTDKKLEKKRSLKRL</sequence>
<evidence type="ECO:0000256" key="6">
    <source>
        <dbReference type="PROSITE-ProRule" id="PRU10133"/>
    </source>
</evidence>
<dbReference type="InterPro" id="IPR000608">
    <property type="entry name" value="UBC"/>
</dbReference>
<organism evidence="10">
    <name type="scientific">Pycnococcus provasolii</name>
    <dbReference type="NCBI Taxonomy" id="41880"/>
    <lineage>
        <taxon>Eukaryota</taxon>
        <taxon>Viridiplantae</taxon>
        <taxon>Chlorophyta</taxon>
        <taxon>Pseudoscourfieldiophyceae</taxon>
        <taxon>Pseudoscourfieldiales</taxon>
        <taxon>Pycnococcaceae</taxon>
        <taxon>Pycnococcus</taxon>
    </lineage>
</organism>
<dbReference type="InterPro" id="IPR023313">
    <property type="entry name" value="UBQ-conjugating_AS"/>
</dbReference>
<feature type="domain" description="UBC core" evidence="9">
    <location>
        <begin position="8"/>
        <end position="154"/>
    </location>
</feature>
<name>A0A7S2YW24_9CHLO</name>
<evidence type="ECO:0000256" key="3">
    <source>
        <dbReference type="ARBA" id="ARBA00022741"/>
    </source>
</evidence>
<feature type="active site" description="Glycyl thioester intermediate" evidence="6">
    <location>
        <position position="92"/>
    </location>
</feature>
<dbReference type="CDD" id="cd23804">
    <property type="entry name" value="UBCc_UBE2S"/>
    <property type="match status" value="1"/>
</dbReference>
<feature type="compositionally biased region" description="Basic residues" evidence="8">
    <location>
        <begin position="187"/>
        <end position="204"/>
    </location>
</feature>
<dbReference type="FunFam" id="3.10.110.10:FF:000031">
    <property type="entry name" value="Ubiquitin-conjugating enzyme E2 22"/>
    <property type="match status" value="1"/>
</dbReference>
<dbReference type="EMBL" id="HBHV01001325">
    <property type="protein sequence ID" value="CAE0009223.1"/>
    <property type="molecule type" value="Transcribed_RNA"/>
</dbReference>
<dbReference type="PANTHER" id="PTHR24067">
    <property type="entry name" value="UBIQUITIN-CONJUGATING ENZYME E2"/>
    <property type="match status" value="1"/>
</dbReference>
<evidence type="ECO:0000256" key="7">
    <source>
        <dbReference type="RuleBase" id="RU362109"/>
    </source>
</evidence>
<accession>A0A7S2YW24</accession>
<dbReference type="Pfam" id="PF00179">
    <property type="entry name" value="UQ_con"/>
    <property type="match status" value="1"/>
</dbReference>
<evidence type="ECO:0000256" key="5">
    <source>
        <dbReference type="ARBA" id="ARBA00022840"/>
    </source>
</evidence>
<feature type="compositionally biased region" description="Low complexity" evidence="8">
    <location>
        <begin position="169"/>
        <end position="182"/>
    </location>
</feature>
<evidence type="ECO:0000259" key="9">
    <source>
        <dbReference type="PROSITE" id="PS50127"/>
    </source>
</evidence>
<reference evidence="10" key="1">
    <citation type="submission" date="2021-01" db="EMBL/GenBank/DDBJ databases">
        <authorList>
            <person name="Corre E."/>
            <person name="Pelletier E."/>
            <person name="Niang G."/>
            <person name="Scheremetjew M."/>
            <person name="Finn R."/>
            <person name="Kale V."/>
            <person name="Holt S."/>
            <person name="Cochrane G."/>
            <person name="Meng A."/>
            <person name="Brown T."/>
            <person name="Cohen L."/>
        </authorList>
    </citation>
    <scope>NUCLEOTIDE SEQUENCE</scope>
    <source>
        <strain evidence="10">RCC2336</strain>
    </source>
</reference>
<dbReference type="AlphaFoldDB" id="A0A7S2YW24"/>
<keyword evidence="2" id="KW-0808">Transferase</keyword>
<evidence type="ECO:0000313" key="10">
    <source>
        <dbReference type="EMBL" id="CAE0009223.1"/>
    </source>
</evidence>
<dbReference type="Gene3D" id="3.10.110.10">
    <property type="entry name" value="Ubiquitin Conjugating Enzyme"/>
    <property type="match status" value="1"/>
</dbReference>
<evidence type="ECO:0000256" key="4">
    <source>
        <dbReference type="ARBA" id="ARBA00022786"/>
    </source>
</evidence>
<gene>
    <name evidence="10" type="ORF">PPRO1316_LOCUS918</name>
</gene>
<dbReference type="PROSITE" id="PS50127">
    <property type="entry name" value="UBC_2"/>
    <property type="match status" value="1"/>
</dbReference>
<keyword evidence="4 7" id="KW-0833">Ubl conjugation pathway</keyword>
<keyword evidence="3 7" id="KW-0547">Nucleotide-binding</keyword>
<evidence type="ECO:0000256" key="1">
    <source>
        <dbReference type="ARBA" id="ARBA00012486"/>
    </source>
</evidence>
<dbReference type="InterPro" id="IPR016135">
    <property type="entry name" value="UBQ-conjugating_enzyme/RWD"/>
</dbReference>
<dbReference type="SMART" id="SM00212">
    <property type="entry name" value="UBCc"/>
    <property type="match status" value="1"/>
</dbReference>